<accession>A0A328WSJ9</accession>
<keyword evidence="2" id="KW-1185">Reference proteome</keyword>
<proteinExistence type="predicted"/>
<evidence type="ECO:0008006" key="3">
    <source>
        <dbReference type="Google" id="ProtNLM"/>
    </source>
</evidence>
<gene>
    <name evidence="1" type="ORF">B0I10_104258</name>
</gene>
<evidence type="ECO:0000313" key="1">
    <source>
        <dbReference type="EMBL" id="RAR49113.1"/>
    </source>
</evidence>
<dbReference type="OrthoDB" id="9810122at2"/>
<dbReference type="AlphaFoldDB" id="A0A328WSJ9"/>
<reference evidence="1 2" key="1">
    <citation type="submission" date="2018-06" db="EMBL/GenBank/DDBJ databases">
        <title>Genomic Encyclopedia of Type Strains, Phase III (KMG-III): the genomes of soil and plant-associated and newly described type strains.</title>
        <authorList>
            <person name="Whitman W."/>
        </authorList>
    </citation>
    <scope>NUCLEOTIDE SEQUENCE [LARGE SCALE GENOMIC DNA]</scope>
    <source>
        <strain evidence="1 2">CGMCC 1.12504</strain>
    </source>
</reference>
<comment type="caution">
    <text evidence="1">The sequence shown here is derived from an EMBL/GenBank/DDBJ whole genome shotgun (WGS) entry which is preliminary data.</text>
</comment>
<sequence length="287" mass="32888">MFASAIKNFIKKHFYILKVGNKLAPAVQLGQVQLYHHYQTKKEQNKLPKFNETGFKNFSQFEEDGLLLYIFSIIGMGSKTFVDLGSNDCVNSNCANLAIHFGWLGLFVDGDETMIEIGKKFYSKYPNPWNHPQQFLCSFITEENINTIIKNNGIEGEIELLSIDIDGNDFWIWKSIEVIQPKVVIIESQVAFGDKNLVVPYLNDYNNNIKSNFYSGASNVALQKLAHEKGYRLIGSNQYGHNLFFMKNGIGEDEFPEIDALQTLQHPFATSKFHEFEKIKHLSFISY</sequence>
<protein>
    <recommendedName>
        <fullName evidence="3">Methyltransferase FkbM domain-containing protein</fullName>
    </recommendedName>
</protein>
<organism evidence="1 2">
    <name type="scientific">Flavobacterium lacus</name>
    <dbReference type="NCBI Taxonomy" id="1353778"/>
    <lineage>
        <taxon>Bacteria</taxon>
        <taxon>Pseudomonadati</taxon>
        <taxon>Bacteroidota</taxon>
        <taxon>Flavobacteriia</taxon>
        <taxon>Flavobacteriales</taxon>
        <taxon>Flavobacteriaceae</taxon>
        <taxon>Flavobacterium</taxon>
    </lineage>
</organism>
<name>A0A328WSJ9_9FLAO</name>
<dbReference type="EMBL" id="QLSV01000004">
    <property type="protein sequence ID" value="RAR49113.1"/>
    <property type="molecule type" value="Genomic_DNA"/>
</dbReference>
<dbReference type="Proteomes" id="UP000249518">
    <property type="component" value="Unassembled WGS sequence"/>
</dbReference>
<dbReference type="RefSeq" id="WP_112085560.1">
    <property type="nucleotide sequence ID" value="NZ_QLSV01000004.1"/>
</dbReference>
<evidence type="ECO:0000313" key="2">
    <source>
        <dbReference type="Proteomes" id="UP000249518"/>
    </source>
</evidence>